<dbReference type="EMBL" id="OC920226">
    <property type="protein sequence ID" value="CAD7652319.1"/>
    <property type="molecule type" value="Genomic_DNA"/>
</dbReference>
<keyword evidence="7" id="KW-0675">Receptor</keyword>
<dbReference type="InterPro" id="IPR035500">
    <property type="entry name" value="NHR-like_dom_sf"/>
</dbReference>
<keyword evidence="5" id="KW-0238">DNA-binding</keyword>
<dbReference type="PROSITE" id="PS51030">
    <property type="entry name" value="NUCLEAR_REC_DBD_2"/>
    <property type="match status" value="1"/>
</dbReference>
<keyword evidence="2" id="KW-0863">Zinc-finger</keyword>
<evidence type="ECO:0000256" key="5">
    <source>
        <dbReference type="ARBA" id="ARBA00023125"/>
    </source>
</evidence>
<dbReference type="Gene3D" id="3.30.50.10">
    <property type="entry name" value="Erythroid Transcription Factor GATA-1, subunit A"/>
    <property type="match status" value="1"/>
</dbReference>
<dbReference type="SUPFAM" id="SSF48508">
    <property type="entry name" value="Nuclear receptor ligand-binding domain"/>
    <property type="match status" value="1"/>
</dbReference>
<name>A0A7R9M4W1_9ACAR</name>
<sequence length="287" mass="33009">MISQKPLRCYLGGSCKIDVLNRTFCKRCRLDKCFEVGMKSEYIHSRDHRKMNREKGDKTTQSVNNDAVDSTTTGLSSDGNSKDNSSEDVSIEFTATDYSDTEDMHKDMDEIQGRISAANNDTSFTASEAQTSMVPVIITDYSDNFNEVEGRRLTELQYAVQHLKYPSLQLSQTIVDNFFDAKNIFQCNCDQETRKLVKMSKCLTTFATMCESDQLNLLKYASLEIAIMRMIAYFDFDTQYWTDNKEANLIPLDLFKGKRRNTYINHKNFLQNMGKEWDSDNTIIDLV</sequence>
<dbReference type="GO" id="GO:0004879">
    <property type="term" value="F:nuclear receptor activity"/>
    <property type="evidence" value="ECO:0007669"/>
    <property type="project" value="TreeGrafter"/>
</dbReference>
<dbReference type="Gene3D" id="1.10.565.10">
    <property type="entry name" value="Retinoid X Receptor"/>
    <property type="match status" value="1"/>
</dbReference>
<evidence type="ECO:0000256" key="8">
    <source>
        <dbReference type="ARBA" id="ARBA00023242"/>
    </source>
</evidence>
<evidence type="ECO:0000256" key="3">
    <source>
        <dbReference type="ARBA" id="ARBA00022833"/>
    </source>
</evidence>
<evidence type="ECO:0000313" key="12">
    <source>
        <dbReference type="Proteomes" id="UP000728032"/>
    </source>
</evidence>
<evidence type="ECO:0000256" key="6">
    <source>
        <dbReference type="ARBA" id="ARBA00023163"/>
    </source>
</evidence>
<dbReference type="SMART" id="SM00399">
    <property type="entry name" value="ZnF_C4"/>
    <property type="match status" value="1"/>
</dbReference>
<organism evidence="11">
    <name type="scientific">Oppiella nova</name>
    <dbReference type="NCBI Taxonomy" id="334625"/>
    <lineage>
        <taxon>Eukaryota</taxon>
        <taxon>Metazoa</taxon>
        <taxon>Ecdysozoa</taxon>
        <taxon>Arthropoda</taxon>
        <taxon>Chelicerata</taxon>
        <taxon>Arachnida</taxon>
        <taxon>Acari</taxon>
        <taxon>Acariformes</taxon>
        <taxon>Sarcoptiformes</taxon>
        <taxon>Oribatida</taxon>
        <taxon>Brachypylina</taxon>
        <taxon>Oppioidea</taxon>
        <taxon>Oppiidae</taxon>
        <taxon>Oppiella</taxon>
    </lineage>
</organism>
<dbReference type="GO" id="GO:0008270">
    <property type="term" value="F:zinc ion binding"/>
    <property type="evidence" value="ECO:0007669"/>
    <property type="project" value="UniProtKB-KW"/>
</dbReference>
<dbReference type="OrthoDB" id="10450780at2759"/>
<dbReference type="AlphaFoldDB" id="A0A7R9M4W1"/>
<keyword evidence="1" id="KW-0479">Metal-binding</keyword>
<feature type="compositionally biased region" description="Polar residues" evidence="9">
    <location>
        <begin position="59"/>
        <end position="79"/>
    </location>
</feature>
<evidence type="ECO:0000256" key="9">
    <source>
        <dbReference type="SAM" id="MobiDB-lite"/>
    </source>
</evidence>
<dbReference type="GO" id="GO:0000122">
    <property type="term" value="P:negative regulation of transcription by RNA polymerase II"/>
    <property type="evidence" value="ECO:0007669"/>
    <property type="project" value="TreeGrafter"/>
</dbReference>
<evidence type="ECO:0000256" key="4">
    <source>
        <dbReference type="ARBA" id="ARBA00023015"/>
    </source>
</evidence>
<accession>A0A7R9M4W1</accession>
<dbReference type="InterPro" id="IPR050234">
    <property type="entry name" value="Nuclear_hormone_rcpt_NR1"/>
</dbReference>
<protein>
    <recommendedName>
        <fullName evidence="10">Nuclear receptor domain-containing protein</fullName>
    </recommendedName>
</protein>
<proteinExistence type="predicted"/>
<evidence type="ECO:0000313" key="11">
    <source>
        <dbReference type="EMBL" id="CAD7652319.1"/>
    </source>
</evidence>
<dbReference type="InterPro" id="IPR001628">
    <property type="entry name" value="Znf_hrmn_rcpt"/>
</dbReference>
<keyword evidence="12" id="KW-1185">Reference proteome</keyword>
<dbReference type="InterPro" id="IPR013088">
    <property type="entry name" value="Znf_NHR/GATA"/>
</dbReference>
<evidence type="ECO:0000259" key="10">
    <source>
        <dbReference type="PROSITE" id="PS51030"/>
    </source>
</evidence>
<dbReference type="EMBL" id="CAJPVJ010005401">
    <property type="protein sequence ID" value="CAG2169506.1"/>
    <property type="molecule type" value="Genomic_DNA"/>
</dbReference>
<keyword evidence="3" id="KW-0862">Zinc</keyword>
<keyword evidence="8" id="KW-0539">Nucleus</keyword>
<dbReference type="Pfam" id="PF00105">
    <property type="entry name" value="zf-C4"/>
    <property type="match status" value="1"/>
</dbReference>
<reference evidence="11" key="1">
    <citation type="submission" date="2020-11" db="EMBL/GenBank/DDBJ databases">
        <authorList>
            <person name="Tran Van P."/>
        </authorList>
    </citation>
    <scope>NUCLEOTIDE SEQUENCE</scope>
</reference>
<dbReference type="SUPFAM" id="SSF57716">
    <property type="entry name" value="Glucocorticoid receptor-like (DNA-binding domain)"/>
    <property type="match status" value="1"/>
</dbReference>
<dbReference type="GO" id="GO:0045944">
    <property type="term" value="P:positive regulation of transcription by RNA polymerase II"/>
    <property type="evidence" value="ECO:0007669"/>
    <property type="project" value="TreeGrafter"/>
</dbReference>
<keyword evidence="4" id="KW-0805">Transcription regulation</keyword>
<dbReference type="PANTHER" id="PTHR24082">
    <property type="entry name" value="NUCLEAR HORMONE RECEPTOR"/>
    <property type="match status" value="1"/>
</dbReference>
<feature type="domain" description="Nuclear receptor" evidence="10">
    <location>
        <begin position="1"/>
        <end position="45"/>
    </location>
</feature>
<evidence type="ECO:0000256" key="2">
    <source>
        <dbReference type="ARBA" id="ARBA00022771"/>
    </source>
</evidence>
<feature type="region of interest" description="Disordered" evidence="9">
    <location>
        <begin position="45"/>
        <end position="91"/>
    </location>
</feature>
<dbReference type="GO" id="GO:0000978">
    <property type="term" value="F:RNA polymerase II cis-regulatory region sequence-specific DNA binding"/>
    <property type="evidence" value="ECO:0007669"/>
    <property type="project" value="TreeGrafter"/>
</dbReference>
<gene>
    <name evidence="11" type="ORF">ONB1V03_LOCUS8983</name>
</gene>
<dbReference type="GO" id="GO:0030154">
    <property type="term" value="P:cell differentiation"/>
    <property type="evidence" value="ECO:0007669"/>
    <property type="project" value="TreeGrafter"/>
</dbReference>
<dbReference type="PANTHER" id="PTHR24082:SF283">
    <property type="entry name" value="NUCLEAR HORMONE RECEPTOR HR96"/>
    <property type="match status" value="1"/>
</dbReference>
<dbReference type="Proteomes" id="UP000728032">
    <property type="component" value="Unassembled WGS sequence"/>
</dbReference>
<evidence type="ECO:0000256" key="7">
    <source>
        <dbReference type="ARBA" id="ARBA00023170"/>
    </source>
</evidence>
<keyword evidence="6" id="KW-0804">Transcription</keyword>
<evidence type="ECO:0000256" key="1">
    <source>
        <dbReference type="ARBA" id="ARBA00022723"/>
    </source>
</evidence>